<evidence type="ECO:0008006" key="15">
    <source>
        <dbReference type="Google" id="ProtNLM"/>
    </source>
</evidence>
<dbReference type="Pfam" id="PF01534">
    <property type="entry name" value="Frizzled"/>
    <property type="match status" value="1"/>
</dbReference>
<evidence type="ECO:0000256" key="4">
    <source>
        <dbReference type="ARBA" id="ARBA00022692"/>
    </source>
</evidence>
<dbReference type="Pfam" id="PF01392">
    <property type="entry name" value="Fz"/>
    <property type="match status" value="1"/>
</dbReference>
<dbReference type="AlphaFoldDB" id="C3YES3"/>
<keyword evidence="5 11" id="KW-1133">Transmembrane helix</keyword>
<dbReference type="GO" id="GO:0007166">
    <property type="term" value="P:cell surface receptor signaling pathway"/>
    <property type="evidence" value="ECO:0007669"/>
    <property type="project" value="InterPro"/>
</dbReference>
<feature type="transmembrane region" description="Helical" evidence="11">
    <location>
        <begin position="183"/>
        <end position="204"/>
    </location>
</feature>
<dbReference type="InterPro" id="IPR000539">
    <property type="entry name" value="Frizzled/Smoothened_7TM"/>
</dbReference>
<dbReference type="PANTHER" id="PTHR11309:SF126">
    <property type="entry name" value="FRIZZLED-2"/>
    <property type="match status" value="1"/>
</dbReference>
<dbReference type="InterPro" id="IPR036790">
    <property type="entry name" value="Frizzled_dom_sf"/>
</dbReference>
<feature type="transmembrane region" description="Helical" evidence="11">
    <location>
        <begin position="149"/>
        <end position="171"/>
    </location>
</feature>
<evidence type="ECO:0000256" key="10">
    <source>
        <dbReference type="SAM" id="MobiDB-lite"/>
    </source>
</evidence>
<dbReference type="GO" id="GO:0004888">
    <property type="term" value="F:transmembrane signaling receptor activity"/>
    <property type="evidence" value="ECO:0007669"/>
    <property type="project" value="InterPro"/>
</dbReference>
<feature type="disulfide bond" evidence="9">
    <location>
        <begin position="17"/>
        <end position="58"/>
    </location>
</feature>
<evidence type="ECO:0000256" key="2">
    <source>
        <dbReference type="ARBA" id="ARBA00008077"/>
    </source>
</evidence>
<dbReference type="STRING" id="7739.C3YES3"/>
<evidence type="ECO:0000313" key="14">
    <source>
        <dbReference type="EMBL" id="EEN61167.1"/>
    </source>
</evidence>
<keyword evidence="4 11" id="KW-0812">Transmembrane</keyword>
<feature type="domain" description="FZ" evidence="12">
    <location>
        <begin position="1"/>
        <end position="61"/>
    </location>
</feature>
<evidence type="ECO:0000256" key="7">
    <source>
        <dbReference type="ARBA" id="ARBA00023157"/>
    </source>
</evidence>
<feature type="region of interest" description="Disordered" evidence="10">
    <location>
        <begin position="329"/>
        <end position="357"/>
    </location>
</feature>
<dbReference type="Gene3D" id="1.20.1070.10">
    <property type="entry name" value="Rhodopsin 7-helix transmembrane proteins"/>
    <property type="match status" value="1"/>
</dbReference>
<evidence type="ECO:0000256" key="11">
    <source>
        <dbReference type="SAM" id="Phobius"/>
    </source>
</evidence>
<evidence type="ECO:0000256" key="9">
    <source>
        <dbReference type="PROSITE-ProRule" id="PRU00090"/>
    </source>
</evidence>
<feature type="domain" description="G-protein coupled receptors family 2 profile 2" evidence="13">
    <location>
        <begin position="147"/>
        <end position="319"/>
    </location>
</feature>
<comment type="caution">
    <text evidence="9">Lacks conserved residue(s) required for the propagation of feature annotation.</text>
</comment>
<dbReference type="SMART" id="SM01330">
    <property type="entry name" value="Frizzled"/>
    <property type="match status" value="1"/>
</dbReference>
<keyword evidence="3" id="KW-0217">Developmental protein</keyword>
<comment type="similarity">
    <text evidence="2">Belongs to the G-protein coupled receptor Fz/Smo family.</text>
</comment>
<dbReference type="SUPFAM" id="SSF63501">
    <property type="entry name" value="Frizzled cysteine-rich domain"/>
    <property type="match status" value="1"/>
</dbReference>
<evidence type="ECO:0000256" key="6">
    <source>
        <dbReference type="ARBA" id="ARBA00023136"/>
    </source>
</evidence>
<dbReference type="PROSITE" id="PS50261">
    <property type="entry name" value="G_PROTEIN_RECEP_F2_4"/>
    <property type="match status" value="1"/>
</dbReference>
<dbReference type="InParanoid" id="C3YES3"/>
<gene>
    <name evidence="14" type="ORF">BRAFLDRAFT_122712</name>
</gene>
<dbReference type="PRINTS" id="PR00489">
    <property type="entry name" value="FRIZZLED"/>
</dbReference>
<evidence type="ECO:0000259" key="13">
    <source>
        <dbReference type="PROSITE" id="PS50261"/>
    </source>
</evidence>
<dbReference type="GO" id="GO:0016020">
    <property type="term" value="C:membrane"/>
    <property type="evidence" value="ECO:0007669"/>
    <property type="project" value="UniProtKB-SubCell"/>
</dbReference>
<dbReference type="eggNOG" id="KOG3577">
    <property type="taxonomic scope" value="Eukaryota"/>
</dbReference>
<evidence type="ECO:0000259" key="12">
    <source>
        <dbReference type="PROSITE" id="PS50038"/>
    </source>
</evidence>
<evidence type="ECO:0000256" key="1">
    <source>
        <dbReference type="ARBA" id="ARBA00004141"/>
    </source>
</evidence>
<keyword evidence="7 9" id="KW-1015">Disulfide bond</keyword>
<dbReference type="InterPro" id="IPR017981">
    <property type="entry name" value="GPCR_2-like_7TM"/>
</dbReference>
<evidence type="ECO:0000256" key="5">
    <source>
        <dbReference type="ARBA" id="ARBA00022989"/>
    </source>
</evidence>
<feature type="disulfide bond" evidence="9">
    <location>
        <begin position="21"/>
        <end position="45"/>
    </location>
</feature>
<comment type="subcellular location">
    <subcellularLocation>
        <location evidence="1">Membrane</location>
        <topology evidence="1">Multi-pass membrane protein</topology>
    </subcellularLocation>
</comment>
<dbReference type="InterPro" id="IPR015526">
    <property type="entry name" value="Frizzled/SFRP"/>
</dbReference>
<dbReference type="Gene3D" id="1.10.2000.10">
    <property type="entry name" value="Frizzled cysteine-rich domain"/>
    <property type="match status" value="1"/>
</dbReference>
<feature type="compositionally biased region" description="Basic and acidic residues" evidence="10">
    <location>
        <begin position="338"/>
        <end position="352"/>
    </location>
</feature>
<sequence>MYAPICLEDYDHPLPVCKNVCQMARDGCAPIMRQYQFAWPDKFECDDLPEQGDPDRLCMHFLNASGDNTQKSTPALPTITAGGNVPGGQPRPAPPSGGCKCGCNKPLVSIPPSSKSWYNRGISAGDQPNCGVPCYDPYFDASKKTFAKFWIALWAGLCCASTFMTVTTFLIDMTRFKYPERPIIFLALCYFFVSLGYIIRLIAGHEAVACEKDLQIVRYGTTGPALCTIVFLLIYFFSMASSIWWVILSFTWFLAAGMKWGQEAIASYAQYFHLAAWLIPSVKTIAVLALSSVDGDPVSGICYVGNQNLDESAGVRAGPAHGLPHHRDVIPPGRIRVPHPDPESHQAGRDQDGQTGEVDAENRHLLSAVHGPSHHRGRVLLLRAAAPSCLGEGAGLPGLHAGLSAGLYCIHVEVLYVPSGGSNVRSLGLDRVNKGVLSRKGVFHGRSPKVPRSPPFVVYVAYPLQGSTQLTSQSSTSLLFLKPWDGREVPVPANLPFMCFLATKARLGKTDLFAHTLIAAKNGNGVFGE</sequence>
<proteinExistence type="inferred from homology"/>
<keyword evidence="8" id="KW-0675">Receptor</keyword>
<evidence type="ECO:0000256" key="8">
    <source>
        <dbReference type="ARBA" id="ARBA00023170"/>
    </source>
</evidence>
<organism>
    <name type="scientific">Branchiostoma floridae</name>
    <name type="common">Florida lancelet</name>
    <name type="synonym">Amphioxus</name>
    <dbReference type="NCBI Taxonomy" id="7739"/>
    <lineage>
        <taxon>Eukaryota</taxon>
        <taxon>Metazoa</taxon>
        <taxon>Chordata</taxon>
        <taxon>Cephalochordata</taxon>
        <taxon>Leptocardii</taxon>
        <taxon>Amphioxiformes</taxon>
        <taxon>Branchiostomatidae</taxon>
        <taxon>Branchiostoma</taxon>
    </lineage>
</organism>
<evidence type="ECO:0000256" key="3">
    <source>
        <dbReference type="ARBA" id="ARBA00022473"/>
    </source>
</evidence>
<dbReference type="PANTHER" id="PTHR11309">
    <property type="entry name" value="FRIZZLED"/>
    <property type="match status" value="1"/>
</dbReference>
<dbReference type="PROSITE" id="PS50038">
    <property type="entry name" value="FZ"/>
    <property type="match status" value="1"/>
</dbReference>
<dbReference type="EMBL" id="GG666507">
    <property type="protein sequence ID" value="EEN61167.1"/>
    <property type="molecule type" value="Genomic_DNA"/>
</dbReference>
<feature type="transmembrane region" description="Helical" evidence="11">
    <location>
        <begin position="216"/>
        <end position="237"/>
    </location>
</feature>
<name>C3YES3_BRAFL</name>
<dbReference type="InterPro" id="IPR020067">
    <property type="entry name" value="Frizzled_dom"/>
</dbReference>
<protein>
    <recommendedName>
        <fullName evidence="15">Frizzled-4</fullName>
    </recommendedName>
</protein>
<keyword evidence="6 11" id="KW-0472">Membrane</keyword>
<reference evidence="14" key="1">
    <citation type="journal article" date="2008" name="Nature">
        <title>The amphioxus genome and the evolution of the chordate karyotype.</title>
        <authorList>
            <consortium name="US DOE Joint Genome Institute (JGI-PGF)"/>
            <person name="Putnam N.H."/>
            <person name="Butts T."/>
            <person name="Ferrier D.E.K."/>
            <person name="Furlong R.F."/>
            <person name="Hellsten U."/>
            <person name="Kawashima T."/>
            <person name="Robinson-Rechavi M."/>
            <person name="Shoguchi E."/>
            <person name="Terry A."/>
            <person name="Yu J.-K."/>
            <person name="Benito-Gutierrez E.L."/>
            <person name="Dubchak I."/>
            <person name="Garcia-Fernandez J."/>
            <person name="Gibson-Brown J.J."/>
            <person name="Grigoriev I.V."/>
            <person name="Horton A.C."/>
            <person name="de Jong P.J."/>
            <person name="Jurka J."/>
            <person name="Kapitonov V.V."/>
            <person name="Kohara Y."/>
            <person name="Kuroki Y."/>
            <person name="Lindquist E."/>
            <person name="Lucas S."/>
            <person name="Osoegawa K."/>
            <person name="Pennacchio L.A."/>
            <person name="Salamov A.A."/>
            <person name="Satou Y."/>
            <person name="Sauka-Spengler T."/>
            <person name="Schmutz J."/>
            <person name="Shin-I T."/>
            <person name="Toyoda A."/>
            <person name="Bronner-Fraser M."/>
            <person name="Fujiyama A."/>
            <person name="Holland L.Z."/>
            <person name="Holland P.W.H."/>
            <person name="Satoh N."/>
            <person name="Rokhsar D.S."/>
        </authorList>
    </citation>
    <scope>NUCLEOTIDE SEQUENCE [LARGE SCALE GENOMIC DNA]</scope>
    <source>
        <strain evidence="14">S238N-H82</strain>
        <tissue evidence="14">Testes</tissue>
    </source>
</reference>
<accession>C3YES3</accession>